<gene>
    <name evidence="12" type="primary">SEC61A2</name>
</gene>
<dbReference type="SUPFAM" id="SSF103491">
    <property type="entry name" value="Preprotein translocase SecY subunit"/>
    <property type="match status" value="1"/>
</dbReference>
<evidence type="ECO:0000313" key="12">
    <source>
        <dbReference type="Ensembl" id="ENSSSCP00030007617.1"/>
    </source>
</evidence>
<dbReference type="Gene3D" id="1.10.3370.10">
    <property type="entry name" value="SecY subunit domain"/>
    <property type="match status" value="1"/>
</dbReference>
<dbReference type="Pfam" id="PF10559">
    <property type="entry name" value="Plug_translocon"/>
    <property type="match status" value="1"/>
</dbReference>
<evidence type="ECO:0000256" key="7">
    <source>
        <dbReference type="ARBA" id="ARBA00023010"/>
    </source>
</evidence>
<dbReference type="Pfam" id="PF00344">
    <property type="entry name" value="SecY"/>
    <property type="match status" value="1"/>
</dbReference>
<dbReference type="PROSITE" id="PS00755">
    <property type="entry name" value="SECY_1"/>
    <property type="match status" value="1"/>
</dbReference>
<evidence type="ECO:0000256" key="1">
    <source>
        <dbReference type="ARBA" id="ARBA00004477"/>
    </source>
</evidence>
<comment type="subcellular location">
    <subcellularLocation>
        <location evidence="1">Endoplasmic reticulum membrane</location>
        <topology evidence="1">Multi-pass membrane protein</topology>
    </subcellularLocation>
</comment>
<proteinExistence type="inferred from homology"/>
<feature type="transmembrane region" description="Helical" evidence="10">
    <location>
        <begin position="118"/>
        <end position="137"/>
    </location>
</feature>
<evidence type="ECO:0000256" key="8">
    <source>
        <dbReference type="ARBA" id="ARBA00023136"/>
    </source>
</evidence>
<evidence type="ECO:0000256" key="2">
    <source>
        <dbReference type="ARBA" id="ARBA00005751"/>
    </source>
</evidence>
<feature type="transmembrane region" description="Helical" evidence="10">
    <location>
        <begin position="32"/>
        <end position="54"/>
    </location>
</feature>
<keyword evidence="5" id="KW-0653">Protein transport</keyword>
<evidence type="ECO:0000256" key="10">
    <source>
        <dbReference type="SAM" id="Phobius"/>
    </source>
</evidence>
<comment type="similarity">
    <text evidence="2 9">Belongs to the SecY/SEC61-alpha family.</text>
</comment>
<dbReference type="InterPro" id="IPR023201">
    <property type="entry name" value="SecY_dom_sf"/>
</dbReference>
<dbReference type="Ensembl" id="ENSSSCT00030017002.1">
    <property type="protein sequence ID" value="ENSSSCP00030007617.1"/>
    <property type="gene ID" value="ENSSSCG00030012335.1"/>
</dbReference>
<evidence type="ECO:0000256" key="9">
    <source>
        <dbReference type="RuleBase" id="RU004349"/>
    </source>
</evidence>
<dbReference type="InterPro" id="IPR019561">
    <property type="entry name" value="Translocon_Sec61/SecY_plug_dom"/>
</dbReference>
<evidence type="ECO:0000313" key="13">
    <source>
        <dbReference type="Proteomes" id="UP000694570"/>
    </source>
</evidence>
<protein>
    <submittedName>
        <fullName evidence="12">SEC61 translocon subunit alpha 2</fullName>
    </submittedName>
</protein>
<name>A0A8D0VKH3_PIG</name>
<evidence type="ECO:0000256" key="3">
    <source>
        <dbReference type="ARBA" id="ARBA00022448"/>
    </source>
</evidence>
<feature type="domain" description="Translocon Sec61/SecY plug" evidence="11">
    <location>
        <begin position="40"/>
        <end position="74"/>
    </location>
</feature>
<dbReference type="InterPro" id="IPR002208">
    <property type="entry name" value="SecY/SEC61-alpha"/>
</dbReference>
<dbReference type="InterPro" id="IPR030659">
    <property type="entry name" value="SecY_CS"/>
</dbReference>
<organism evidence="12 13">
    <name type="scientific">Sus scrofa</name>
    <name type="common">Pig</name>
    <dbReference type="NCBI Taxonomy" id="9823"/>
    <lineage>
        <taxon>Eukaryota</taxon>
        <taxon>Metazoa</taxon>
        <taxon>Chordata</taxon>
        <taxon>Craniata</taxon>
        <taxon>Vertebrata</taxon>
        <taxon>Euteleostomi</taxon>
        <taxon>Mammalia</taxon>
        <taxon>Eutheria</taxon>
        <taxon>Laurasiatheria</taxon>
        <taxon>Artiodactyla</taxon>
        <taxon>Suina</taxon>
        <taxon>Suidae</taxon>
        <taxon>Sus</taxon>
    </lineage>
</organism>
<feature type="transmembrane region" description="Helical" evidence="10">
    <location>
        <begin position="182"/>
        <end position="201"/>
    </location>
</feature>
<keyword evidence="7" id="KW-0811">Translocation</keyword>
<keyword evidence="8 10" id="KW-0472">Membrane</keyword>
<reference evidence="12" key="1">
    <citation type="submission" date="2025-08" db="UniProtKB">
        <authorList>
            <consortium name="Ensembl"/>
        </authorList>
    </citation>
    <scope>IDENTIFICATION</scope>
</reference>
<dbReference type="GO" id="GO:0005789">
    <property type="term" value="C:endoplasmic reticulum membrane"/>
    <property type="evidence" value="ECO:0007669"/>
    <property type="project" value="UniProtKB-SubCell"/>
</dbReference>
<dbReference type="Proteomes" id="UP000694570">
    <property type="component" value="Unplaced"/>
</dbReference>
<keyword evidence="3" id="KW-0813">Transport</keyword>
<feature type="transmembrane region" description="Helical" evidence="10">
    <location>
        <begin position="74"/>
        <end position="97"/>
    </location>
</feature>
<sequence>MGIKFLEVIKPFCAVLPEIQKPERKIQFREKVLWTAITLFIFLVCCQIPLFGIMSSDSADPFYWMRVILASNRGTLMELGISPIVTSGLIMQLLAGAKIIEVGDTPKDRALFNGAQKLFGMIITIGQAIVYVMTGMYGDPAEMGAGICLLIIIQVRSAVAHVQTTAASLPSLVAFPQAMDRWIFLTFEIILLNCSMFIIGVDIRN</sequence>
<dbReference type="AlphaFoldDB" id="A0A8D0VKH3"/>
<dbReference type="PANTHER" id="PTHR10906">
    <property type="entry name" value="SECY/SEC61-ALPHA FAMILY MEMBER"/>
    <property type="match status" value="1"/>
</dbReference>
<evidence type="ECO:0000259" key="11">
    <source>
        <dbReference type="Pfam" id="PF10559"/>
    </source>
</evidence>
<evidence type="ECO:0000256" key="5">
    <source>
        <dbReference type="ARBA" id="ARBA00022927"/>
    </source>
</evidence>
<keyword evidence="6 10" id="KW-1133">Transmembrane helix</keyword>
<keyword evidence="4 10" id="KW-0812">Transmembrane</keyword>
<evidence type="ECO:0000256" key="6">
    <source>
        <dbReference type="ARBA" id="ARBA00022989"/>
    </source>
</evidence>
<accession>A0A8D0VKH3</accession>
<evidence type="ECO:0000256" key="4">
    <source>
        <dbReference type="ARBA" id="ARBA00022692"/>
    </source>
</evidence>
<dbReference type="GO" id="GO:0015031">
    <property type="term" value="P:protein transport"/>
    <property type="evidence" value="ECO:0007669"/>
    <property type="project" value="UniProtKB-KW"/>
</dbReference>